<dbReference type="InterPro" id="IPR013083">
    <property type="entry name" value="Znf_RING/FYVE/PHD"/>
</dbReference>
<keyword evidence="3" id="KW-0862">Zinc</keyword>
<dbReference type="SMART" id="SM00249">
    <property type="entry name" value="PHD"/>
    <property type="match status" value="1"/>
</dbReference>
<keyword evidence="6" id="KW-0853">WD repeat</keyword>
<dbReference type="InterPro" id="IPR052060">
    <property type="entry name" value="Bromo_WD_repeat"/>
</dbReference>
<keyword evidence="4 5" id="KW-0103">Bromodomain</keyword>
<accession>A0A9W5TDA9</accession>
<dbReference type="InterPro" id="IPR036427">
    <property type="entry name" value="Bromodomain-like_sf"/>
</dbReference>
<keyword evidence="10" id="KW-1185">Reference proteome</keyword>
<dbReference type="GO" id="GO:0008270">
    <property type="term" value="F:zinc ion binding"/>
    <property type="evidence" value="ECO:0007669"/>
    <property type="project" value="UniProtKB-KW"/>
</dbReference>
<keyword evidence="1" id="KW-0479">Metal-binding</keyword>
<evidence type="ECO:0000259" key="8">
    <source>
        <dbReference type="PROSITE" id="PS50014"/>
    </source>
</evidence>
<dbReference type="Pfam" id="PF00400">
    <property type="entry name" value="WD40"/>
    <property type="match status" value="2"/>
</dbReference>
<dbReference type="PROSITE" id="PS50014">
    <property type="entry name" value="BROMODOMAIN_2"/>
    <property type="match status" value="1"/>
</dbReference>
<dbReference type="SUPFAM" id="SSF47370">
    <property type="entry name" value="Bromodomain"/>
    <property type="match status" value="1"/>
</dbReference>
<dbReference type="InterPro" id="IPR001965">
    <property type="entry name" value="Znf_PHD"/>
</dbReference>
<feature type="region of interest" description="Disordered" evidence="7">
    <location>
        <begin position="1295"/>
        <end position="1393"/>
    </location>
</feature>
<reference evidence="9" key="1">
    <citation type="submission" date="2019-12" db="EMBL/GenBank/DDBJ databases">
        <title>Genome sequence of Babesia ovis.</title>
        <authorList>
            <person name="Yamagishi J."/>
            <person name="Sevinc F."/>
            <person name="Xuan X."/>
        </authorList>
    </citation>
    <scope>NUCLEOTIDE SEQUENCE</scope>
    <source>
        <strain evidence="9">Selcuk</strain>
    </source>
</reference>
<dbReference type="PROSITE" id="PS50082">
    <property type="entry name" value="WD_REPEATS_2"/>
    <property type="match status" value="1"/>
</dbReference>
<gene>
    <name evidence="9" type="ORF">BaOVIS_010080</name>
</gene>
<proteinExistence type="predicted"/>
<dbReference type="Gene3D" id="1.20.920.10">
    <property type="entry name" value="Bromodomain-like"/>
    <property type="match status" value="1"/>
</dbReference>
<dbReference type="InterPro" id="IPR036322">
    <property type="entry name" value="WD40_repeat_dom_sf"/>
</dbReference>
<evidence type="ECO:0000256" key="5">
    <source>
        <dbReference type="PROSITE-ProRule" id="PRU00035"/>
    </source>
</evidence>
<dbReference type="PANTHER" id="PTHR16266">
    <property type="entry name" value="WD REPEAT DOMAIN 9"/>
    <property type="match status" value="1"/>
</dbReference>
<evidence type="ECO:0000256" key="6">
    <source>
        <dbReference type="PROSITE-ProRule" id="PRU00221"/>
    </source>
</evidence>
<dbReference type="SUPFAM" id="SSF50978">
    <property type="entry name" value="WD40 repeat-like"/>
    <property type="match status" value="1"/>
</dbReference>
<dbReference type="Pfam" id="PF00439">
    <property type="entry name" value="Bromodomain"/>
    <property type="match status" value="1"/>
</dbReference>
<sequence length="2187" mass="244658">MNRERPLGLHLPGNTLYKGMSEVLRRRQFYNNLPQAGRKRLSRYRKKSNIATTTTPQVESSTIFAATTGSPTPENATSRLEEHVEPLCDVFGNVLYDLARVIQGQSSTYDAFDVLYRAVHNVRQQQQAIRAVKRLRVKSASPVGIYHQLLSRRMGRRSVEAPMISRQLRRASSQMQRAINIWGHHCSLDEIDPNKPYNEPPQVRCIRFDKTGDVIITGGDEGIIKLWHSYNCTLITSLRKHAGGVVSIDVHPNNIFILSCCDGGEMWLWEINGNLYRPHKRVSSQFKFLWCRFLSTGVSQGTCPSGFSDRCKQEIENTLVVCITADSKLSIYRMADLIVSSSGSNIISDVVPLYTVDMFNHNIKAYDISRPLMHDNSCLIAVGIEPMYLEELRMSDDTITSALMFLHKEASNVATENIRGKYGQISSSASCALFNISTCEFIKTSGIVSLVNGLSEDDMEQMSQHQFAQEENTVECITADGYCCCDIDMSFAVDSASICKYCFKRVRTLAYPLASSYQHDGSIDTKLFPSVENNDNSMVIDGLVTLKKTTRNNHATKAATTAPNVTTSSNRNTPDFSWDNHCNDLEKYIRTCLDSYTLDDSPNADTINFGEYSMPIGRKSSRLVFPSHLEQSYASFDGTNRDPGNFDDLIYHVDSGHELSPDVCFANCSLNHVTGSDDGKLFLWTHCGNESKFRSTQLFTKCVSKWLCQPDKLPQKITSVPNVIDPAFHGLRFDPSHSVVTATVDLMDDASGSGTVTSTHTISNRTVTQDVEMSKEDLEESEPKGLFDSDTDVDFVNNENANTKSRSSLSSTKSIHPATIMSAESVSMPLGDTPEPDYPEYSLGDSDVYISTEDIRPCMMDSNEHVSINTTAELFNEGDVGKQPMSESGHHYVITEIAWSLNDSYIFIADSIVTRYNVKKLITASRTILSGVSVFTPDGNRIADFLHNEISHHVGCVKPHPITEDLLLTITYGGVIYVLSVESKSIVRKLDCGPNAVWVDAEWHPNGLYFAASQSYGCFSVFAMDNLVANYSGTMNHQCGYSDMLPINTTAFYTGIENNNQVIRRYYYGSTLMPPLELPGKGYNESLRIYTSSSYHTVLDDNRCEVLYACSPVSMQVKDTQLWSNRLSEINKLSRDDWLMVCVLSRFPLELGIIEFLQWHLTTYDSCDVDELIFWFISLYGLDSIVDFSKQIRRATCPYGGMSCTVCHYITSANDRAERYASIVSEYRGVKSRTNDRGDIIACLPLSARPQSAVPASHTSTNSIERRSPIVSPIRRGAATRTTVSTRSPVVNTLNPIARSTTRTNVMQRPQPTRIQPPRGRAADRVLNTSQGSNASNTDPETVRSSPRRSLRNAAARSQASTSLVIDDETIVSPRPTRSNVSTPPSRHRSDERMVRRLRREMRTIVESSSDESTPETHHVSYSLRKRRGSGYIEHARHVSEIIGPIGLSKSHRQDVTTTEGLCVLCGLGDDINRSKRGPNRRLYIGGSKLTKNALVGPFVTSQHNLEVLSEELPRVYDRLGNTIVIHIGCLSATNELSLDNNRKMIYNLPEVLTSAMNVKCSYCNGPFATLHCSDPNCDRAFHFPCALLCLDDDSYKQRQPAASSHPELLDSMNNTQDPLLSDHFFCLDCTLNRCADAHSLYGSLCSGDVFLREEPRSWFISDVKPDSTSCYIPQGGELILVPPQDPGSIKANIGSIWSLPRLPQLLEIKKIDYVFYGRSLCMVTTIDVAGPVSDNCGICSVLSLRQLDNTKRVSLFYYPGAFTVLPLIDLLVGLWRMSQVSKGQSIKVRVGGEWHSAVLREVEPGISTKAGTVVPGDYSMANVATIACTAMDIGNQCVKVEPISGIDNVLFNAWDISLDNEQESSLLDALKQPLFPPEAKEHLINLTLDPDFEDFNVLPAYGEGEEPWLREYWQTIPCPMSLERVRQRILNSYYICPQGCFSDLELIVSNCRLFNDASSEICQRAQTLERAISSTRDDVRRSMSADKYAKHVVQTLWSDIEPYFTASASQQQPNTLDASTSSIDLQSFSGNKDATDDDEMPFRPSRRLRSNRLLPLPIESSPRSEPVESNVPPAIEHTKTVRRSRRLSQVSTESNEPCYTEDRGDEDTKIAATLSNQSRRSSRVINESEVVNAVQPMEYRRASARLASIAQQEIERARELELEAQRLERETKMRRLSTSRYNFRQR</sequence>
<dbReference type="InterPro" id="IPR001487">
    <property type="entry name" value="Bromodomain"/>
</dbReference>
<feature type="compositionally biased region" description="Polar residues" evidence="7">
    <location>
        <begin position="1295"/>
        <end position="1307"/>
    </location>
</feature>
<protein>
    <submittedName>
        <fullName evidence="9">WD G-beta repeat-containing protein protein, putative</fullName>
    </submittedName>
</protein>
<dbReference type="OrthoDB" id="538223at2759"/>
<dbReference type="Gene3D" id="2.130.10.10">
    <property type="entry name" value="YVTN repeat-like/Quinoprotein amine dehydrogenase"/>
    <property type="match status" value="2"/>
</dbReference>
<feature type="compositionally biased region" description="Basic and acidic residues" evidence="7">
    <location>
        <begin position="772"/>
        <end position="787"/>
    </location>
</feature>
<dbReference type="SMART" id="SM00297">
    <property type="entry name" value="BROMO"/>
    <property type="match status" value="1"/>
</dbReference>
<comment type="caution">
    <text evidence="9">The sequence shown here is derived from an EMBL/GenBank/DDBJ whole genome shotgun (WGS) entry which is preliminary data.</text>
</comment>
<evidence type="ECO:0000256" key="3">
    <source>
        <dbReference type="ARBA" id="ARBA00022833"/>
    </source>
</evidence>
<name>A0A9W5TDA9_BABOV</name>
<feature type="compositionally biased region" description="Polar residues" evidence="7">
    <location>
        <begin position="1376"/>
        <end position="1385"/>
    </location>
</feature>
<dbReference type="GO" id="GO:0008360">
    <property type="term" value="P:regulation of cell shape"/>
    <property type="evidence" value="ECO:0007669"/>
    <property type="project" value="TreeGrafter"/>
</dbReference>
<feature type="region of interest" description="Disordered" evidence="7">
    <location>
        <begin position="768"/>
        <end position="793"/>
    </location>
</feature>
<evidence type="ECO:0000256" key="2">
    <source>
        <dbReference type="ARBA" id="ARBA00022771"/>
    </source>
</evidence>
<evidence type="ECO:0000313" key="10">
    <source>
        <dbReference type="Proteomes" id="UP001057455"/>
    </source>
</evidence>
<evidence type="ECO:0000256" key="7">
    <source>
        <dbReference type="SAM" id="MobiDB-lite"/>
    </source>
</evidence>
<organism evidence="9 10">
    <name type="scientific">Babesia ovis</name>
    <dbReference type="NCBI Taxonomy" id="5869"/>
    <lineage>
        <taxon>Eukaryota</taxon>
        <taxon>Sar</taxon>
        <taxon>Alveolata</taxon>
        <taxon>Apicomplexa</taxon>
        <taxon>Aconoidasida</taxon>
        <taxon>Piroplasmida</taxon>
        <taxon>Babesiidae</taxon>
        <taxon>Babesia</taxon>
    </lineage>
</organism>
<feature type="compositionally biased region" description="Low complexity" evidence="7">
    <location>
        <begin position="1308"/>
        <end position="1320"/>
    </location>
</feature>
<dbReference type="Gene3D" id="3.30.40.10">
    <property type="entry name" value="Zinc/RING finger domain, C3HC4 (zinc finger)"/>
    <property type="match status" value="1"/>
</dbReference>
<dbReference type="Proteomes" id="UP001057455">
    <property type="component" value="Unassembled WGS sequence"/>
</dbReference>
<dbReference type="GO" id="GO:0006357">
    <property type="term" value="P:regulation of transcription by RNA polymerase II"/>
    <property type="evidence" value="ECO:0007669"/>
    <property type="project" value="TreeGrafter"/>
</dbReference>
<keyword evidence="2" id="KW-0863">Zinc-finger</keyword>
<feature type="compositionally biased region" description="Polar residues" evidence="7">
    <location>
        <begin position="2088"/>
        <end position="2098"/>
    </location>
</feature>
<dbReference type="Pfam" id="PF13771">
    <property type="entry name" value="zf-HC5HC2H"/>
    <property type="match status" value="1"/>
</dbReference>
<feature type="domain" description="Bromo" evidence="8">
    <location>
        <begin position="1888"/>
        <end position="1963"/>
    </location>
</feature>
<dbReference type="InterPro" id="IPR001680">
    <property type="entry name" value="WD40_rpt"/>
</dbReference>
<feature type="repeat" description="WD" evidence="6">
    <location>
        <begin position="203"/>
        <end position="227"/>
    </location>
</feature>
<feature type="compositionally biased region" description="Polar residues" evidence="7">
    <location>
        <begin position="1327"/>
        <end position="1345"/>
    </location>
</feature>
<dbReference type="PANTHER" id="PTHR16266:SF17">
    <property type="entry name" value="BRWD3"/>
    <property type="match status" value="1"/>
</dbReference>
<evidence type="ECO:0000256" key="1">
    <source>
        <dbReference type="ARBA" id="ARBA00022723"/>
    </source>
</evidence>
<dbReference type="GO" id="GO:0005634">
    <property type="term" value="C:nucleus"/>
    <property type="evidence" value="ECO:0007669"/>
    <property type="project" value="TreeGrafter"/>
</dbReference>
<dbReference type="GO" id="GO:0007010">
    <property type="term" value="P:cytoskeleton organization"/>
    <property type="evidence" value="ECO:0007669"/>
    <property type="project" value="TreeGrafter"/>
</dbReference>
<evidence type="ECO:0000313" key="9">
    <source>
        <dbReference type="EMBL" id="GFE53604.1"/>
    </source>
</evidence>
<dbReference type="EMBL" id="BLIY01000007">
    <property type="protein sequence ID" value="GFE53604.1"/>
    <property type="molecule type" value="Genomic_DNA"/>
</dbReference>
<dbReference type="InterPro" id="IPR015943">
    <property type="entry name" value="WD40/YVTN_repeat-like_dom_sf"/>
</dbReference>
<dbReference type="SMART" id="SM00320">
    <property type="entry name" value="WD40"/>
    <property type="match status" value="3"/>
</dbReference>
<feature type="region of interest" description="Disordered" evidence="7">
    <location>
        <begin position="2026"/>
        <end position="2045"/>
    </location>
</feature>
<evidence type="ECO:0000256" key="4">
    <source>
        <dbReference type="ARBA" id="ARBA00023117"/>
    </source>
</evidence>
<feature type="region of interest" description="Disordered" evidence="7">
    <location>
        <begin position="2080"/>
        <end position="2105"/>
    </location>
</feature>